<feature type="region of interest" description="Disordered" evidence="1">
    <location>
        <begin position="268"/>
        <end position="292"/>
    </location>
</feature>
<dbReference type="AlphaFoldDB" id="A0A7D8UMK2"/>
<dbReference type="OrthoDB" id="331341at2759"/>
<dbReference type="Pfam" id="PF02213">
    <property type="entry name" value="GYF"/>
    <property type="match status" value="1"/>
</dbReference>
<feature type="domain" description="GYF" evidence="2">
    <location>
        <begin position="425"/>
        <end position="486"/>
    </location>
</feature>
<feature type="compositionally biased region" description="Polar residues" evidence="1">
    <location>
        <begin position="167"/>
        <end position="181"/>
    </location>
</feature>
<dbReference type="PANTHER" id="PTHR13138:SF3">
    <property type="entry name" value="CD2 ANTIGEN CYTOPLASMIC TAIL-BINDING PROTEIN 2"/>
    <property type="match status" value="1"/>
</dbReference>
<feature type="compositionally biased region" description="Basic and acidic residues" evidence="1">
    <location>
        <begin position="150"/>
        <end position="160"/>
    </location>
</feature>
<sequence length="667" mass="73101">MSSRFSAARPNRAGEAFARTHHAETSDNPSSSSKGPKFDIRNPSALAPDAPEEDAVLEADVIGGGGAGTKRGAVNLDGYDSDSDNEGFDARAEKRSKGDVNLADALDGYGPDGAGRNGGGKESEMDEDADMFADLEEGDGDEDEEMPGTGKKDKSVRFLGEDEIEGQVQSSKSGGHISSNFALDPKGKLSTHAMDDAESSDDEEEAALAAQEEDIDDEIGAGGLKRNAPKVDAFNMKAEQEEGRFDDAGNFVRKAADPDARHDMWLEGVSKKDMKKAAEAHEKREEERRQKRLEDDALLLPDILRTLILQLEKGETVLEALARLAKGQKKEKKIPKWKLKKQAKKEDAMDMDDSTTTPNQPEDKEQTRIKEAVDEITGAADQLLTRGQTDIYEQEREMLVRQYAREAGEPWVEPAVEKVHDDGEVKYWEYRWTDGRDGAVKQGPYDGATMVAWQDAGYFGEGVEFKRVGEEGAWSRVVDFTKTPLHILNTNLLCLPLRTNQLTGGNQVTSVAESGFLADFREESQGVGCEVHFFFCGANGENLLNFFFLAGIASVGRHDDNRGQLVLEGPVNHVYLIDEEHAGYDFGFAFLFPFRYFGVDLVADFAADLARVAGEESEKALSAGVDYIDFVKGNGVCNLFSLLEVAVWTLQEFGVYSHSIVVSGLCV</sequence>
<feature type="compositionally biased region" description="Basic and acidic residues" evidence="1">
    <location>
        <begin position="88"/>
        <end position="98"/>
    </location>
</feature>
<evidence type="ECO:0000313" key="4">
    <source>
        <dbReference type="Proteomes" id="UP000481288"/>
    </source>
</evidence>
<evidence type="ECO:0000259" key="2">
    <source>
        <dbReference type="PROSITE" id="PS50829"/>
    </source>
</evidence>
<comment type="caution">
    <text evidence="3">The sequence shown here is derived from an EMBL/GenBank/DDBJ whole genome shotgun (WGS) entry which is preliminary data.</text>
</comment>
<dbReference type="InterPro" id="IPR035445">
    <property type="entry name" value="GYF-like_dom_sf"/>
</dbReference>
<dbReference type="EMBL" id="QGMG01000595">
    <property type="protein sequence ID" value="TVY52526.1"/>
    <property type="molecule type" value="Genomic_DNA"/>
</dbReference>
<dbReference type="GO" id="GO:0005682">
    <property type="term" value="C:U5 snRNP"/>
    <property type="evidence" value="ECO:0007669"/>
    <property type="project" value="InterPro"/>
</dbReference>
<protein>
    <submittedName>
        <fullName evidence="3">LIN1-like protein</fullName>
    </submittedName>
</protein>
<dbReference type="SUPFAM" id="SSF55277">
    <property type="entry name" value="GYF domain"/>
    <property type="match status" value="1"/>
</dbReference>
<dbReference type="InterPro" id="IPR003169">
    <property type="entry name" value="GYF"/>
</dbReference>
<dbReference type="Proteomes" id="UP000481288">
    <property type="component" value="Unassembled WGS sequence"/>
</dbReference>
<gene>
    <name evidence="3" type="primary">SPBC83.09c</name>
    <name evidence="3" type="ORF">LCER1_G007437</name>
</gene>
<organism evidence="3 4">
    <name type="scientific">Lachnellula cervina</name>
    <dbReference type="NCBI Taxonomy" id="1316786"/>
    <lineage>
        <taxon>Eukaryota</taxon>
        <taxon>Fungi</taxon>
        <taxon>Dikarya</taxon>
        <taxon>Ascomycota</taxon>
        <taxon>Pezizomycotina</taxon>
        <taxon>Leotiomycetes</taxon>
        <taxon>Helotiales</taxon>
        <taxon>Lachnaceae</taxon>
        <taxon>Lachnellula</taxon>
    </lineage>
</organism>
<dbReference type="PANTHER" id="PTHR13138">
    <property type="entry name" value="PROTEIN LIN1"/>
    <property type="match status" value="1"/>
</dbReference>
<proteinExistence type="predicted"/>
<name>A0A7D8UMK2_9HELO</name>
<dbReference type="Gene3D" id="3.30.1490.40">
    <property type="match status" value="1"/>
</dbReference>
<dbReference type="InterPro" id="IPR039905">
    <property type="entry name" value="CD2BP2/Lin1"/>
</dbReference>
<feature type="region of interest" description="Disordered" evidence="1">
    <location>
        <begin position="335"/>
        <end position="366"/>
    </location>
</feature>
<reference evidence="3 4" key="1">
    <citation type="submission" date="2018-05" db="EMBL/GenBank/DDBJ databases">
        <title>Whole genome sequencing for identification of molecular markers to develop diagnostic detection tools for the regulated plant pathogen Lachnellula willkommii.</title>
        <authorList>
            <person name="Giroux E."/>
            <person name="Bilodeau G."/>
        </authorList>
    </citation>
    <scope>NUCLEOTIDE SEQUENCE [LARGE SCALE GENOMIC DNA]</scope>
    <source>
        <strain evidence="3 4">CBS 625.97</strain>
    </source>
</reference>
<keyword evidence="4" id="KW-1185">Reference proteome</keyword>
<accession>A0A7D8UMK2</accession>
<dbReference type="SMART" id="SM00444">
    <property type="entry name" value="GYF"/>
    <property type="match status" value="1"/>
</dbReference>
<dbReference type="PROSITE" id="PS50829">
    <property type="entry name" value="GYF"/>
    <property type="match status" value="1"/>
</dbReference>
<feature type="region of interest" description="Disordered" evidence="1">
    <location>
        <begin position="1"/>
        <end position="226"/>
    </location>
</feature>
<evidence type="ECO:0000256" key="1">
    <source>
        <dbReference type="SAM" id="MobiDB-lite"/>
    </source>
</evidence>
<feature type="compositionally biased region" description="Acidic residues" evidence="1">
    <location>
        <begin position="124"/>
        <end position="146"/>
    </location>
</feature>
<evidence type="ECO:0000313" key="3">
    <source>
        <dbReference type="EMBL" id="TVY52526.1"/>
    </source>
</evidence>
<feature type="compositionally biased region" description="Acidic residues" evidence="1">
    <location>
        <begin position="196"/>
        <end position="219"/>
    </location>
</feature>
<feature type="compositionally biased region" description="Gly residues" evidence="1">
    <location>
        <begin position="110"/>
        <end position="120"/>
    </location>
</feature>